<sequence length="160" mass="16980">MKAFITLILIAASAYPASARAENDLKNGAIPPVSATRSTTNPTSACPSGMEMTHQHLQGVWRAQLDGTATGALLRLGPHPELGESVRGSVQRASTTAQVSGDVHEGELTLEESTDGQRISATWLGTVVEGSCAREIRGTWHHAATDTSTPFVLQKQPAWH</sequence>
<feature type="signal peptide" evidence="2">
    <location>
        <begin position="1"/>
        <end position="21"/>
    </location>
</feature>
<dbReference type="RefSeq" id="WP_119013359.1">
    <property type="nucleotide sequence ID" value="NZ_QXNC01000016.1"/>
</dbReference>
<proteinExistence type="predicted"/>
<name>A0A4R2N6F6_9BURK</name>
<reference evidence="3 4" key="1">
    <citation type="submission" date="2019-03" db="EMBL/GenBank/DDBJ databases">
        <title>Genomic Encyclopedia of Type Strains, Phase IV (KMG-IV): sequencing the most valuable type-strain genomes for metagenomic binning, comparative biology and taxonomic classification.</title>
        <authorList>
            <person name="Goeker M."/>
        </authorList>
    </citation>
    <scope>NUCLEOTIDE SEQUENCE [LARGE SCALE GENOMIC DNA]</scope>
    <source>
        <strain evidence="3 4">DSM 1837</strain>
    </source>
</reference>
<evidence type="ECO:0000256" key="1">
    <source>
        <dbReference type="SAM" id="MobiDB-lite"/>
    </source>
</evidence>
<dbReference type="Proteomes" id="UP000295182">
    <property type="component" value="Unassembled WGS sequence"/>
</dbReference>
<comment type="caution">
    <text evidence="3">The sequence shown here is derived from an EMBL/GenBank/DDBJ whole genome shotgun (WGS) entry which is preliminary data.</text>
</comment>
<dbReference type="OrthoDB" id="8909437at2"/>
<accession>A0A4R2N6F6</accession>
<feature type="chain" id="PRO_5020227657" evidence="2">
    <location>
        <begin position="22"/>
        <end position="160"/>
    </location>
</feature>
<evidence type="ECO:0000313" key="4">
    <source>
        <dbReference type="Proteomes" id="UP000295182"/>
    </source>
</evidence>
<organism evidence="3 4">
    <name type="scientific">Simplicispira metamorpha</name>
    <dbReference type="NCBI Taxonomy" id="80881"/>
    <lineage>
        <taxon>Bacteria</taxon>
        <taxon>Pseudomonadati</taxon>
        <taxon>Pseudomonadota</taxon>
        <taxon>Betaproteobacteria</taxon>
        <taxon>Burkholderiales</taxon>
        <taxon>Comamonadaceae</taxon>
        <taxon>Simplicispira</taxon>
    </lineage>
</organism>
<feature type="compositionally biased region" description="Polar residues" evidence="1">
    <location>
        <begin position="35"/>
        <end position="46"/>
    </location>
</feature>
<dbReference type="AlphaFoldDB" id="A0A4R2N6F6"/>
<evidence type="ECO:0000313" key="3">
    <source>
        <dbReference type="EMBL" id="TCP16398.1"/>
    </source>
</evidence>
<dbReference type="EMBL" id="SLXH01000018">
    <property type="protein sequence ID" value="TCP16398.1"/>
    <property type="molecule type" value="Genomic_DNA"/>
</dbReference>
<gene>
    <name evidence="3" type="ORF">EV674_11813</name>
</gene>
<evidence type="ECO:0000256" key="2">
    <source>
        <dbReference type="SAM" id="SignalP"/>
    </source>
</evidence>
<keyword evidence="2" id="KW-0732">Signal</keyword>
<protein>
    <submittedName>
        <fullName evidence="3">Uncharacterized protein</fullName>
    </submittedName>
</protein>
<keyword evidence="4" id="KW-1185">Reference proteome</keyword>
<feature type="region of interest" description="Disordered" evidence="1">
    <location>
        <begin position="30"/>
        <end position="50"/>
    </location>
</feature>